<accession>A0A8H4AFR4</accession>
<dbReference type="EMBL" id="WTPW01000665">
    <property type="protein sequence ID" value="KAF0490117.1"/>
    <property type="molecule type" value="Genomic_DNA"/>
</dbReference>
<name>A0A8H4AFR4_GIGMA</name>
<feature type="region of interest" description="Disordered" evidence="1">
    <location>
        <begin position="111"/>
        <end position="178"/>
    </location>
</feature>
<feature type="compositionally biased region" description="Polar residues" evidence="1">
    <location>
        <begin position="128"/>
        <end position="178"/>
    </location>
</feature>
<reference evidence="2 3" key="1">
    <citation type="journal article" date="2019" name="Environ. Microbiol.">
        <title>At the nexus of three kingdoms: the genome of the mycorrhizal fungus Gigaspora margarita provides insights into plant, endobacterial and fungal interactions.</title>
        <authorList>
            <person name="Venice F."/>
            <person name="Ghignone S."/>
            <person name="Salvioli di Fossalunga A."/>
            <person name="Amselem J."/>
            <person name="Novero M."/>
            <person name="Xianan X."/>
            <person name="Sedzielewska Toro K."/>
            <person name="Morin E."/>
            <person name="Lipzen A."/>
            <person name="Grigoriev I.V."/>
            <person name="Henrissat B."/>
            <person name="Martin F.M."/>
            <person name="Bonfante P."/>
        </authorList>
    </citation>
    <scope>NUCLEOTIDE SEQUENCE [LARGE SCALE GENOMIC DNA]</scope>
    <source>
        <strain evidence="2 3">BEG34</strain>
    </source>
</reference>
<evidence type="ECO:0000256" key="1">
    <source>
        <dbReference type="SAM" id="MobiDB-lite"/>
    </source>
</evidence>
<evidence type="ECO:0000313" key="3">
    <source>
        <dbReference type="Proteomes" id="UP000439903"/>
    </source>
</evidence>
<sequence length="178" mass="19485">MLEFDFDDMLALGINTFIIGITNQTIKNNDDNISLEFYVEEKVREKEPSNFWNTCSTTAVLVSTIVYETATGKHIVVLEDVIMITSNRNNSTSQSSVPPWLAQSSISGYARNCQPRGATPRISKKGRNTLSNMNATSISPTPPNQNLTEALQANPSPIPNMSSSTTQQFLQAQVNGGP</sequence>
<keyword evidence="3" id="KW-1185">Reference proteome</keyword>
<organism evidence="2 3">
    <name type="scientific">Gigaspora margarita</name>
    <dbReference type="NCBI Taxonomy" id="4874"/>
    <lineage>
        <taxon>Eukaryota</taxon>
        <taxon>Fungi</taxon>
        <taxon>Fungi incertae sedis</taxon>
        <taxon>Mucoromycota</taxon>
        <taxon>Glomeromycotina</taxon>
        <taxon>Glomeromycetes</taxon>
        <taxon>Diversisporales</taxon>
        <taxon>Gigasporaceae</taxon>
        <taxon>Gigaspora</taxon>
    </lineage>
</organism>
<evidence type="ECO:0000313" key="2">
    <source>
        <dbReference type="EMBL" id="KAF0490117.1"/>
    </source>
</evidence>
<dbReference type="Proteomes" id="UP000439903">
    <property type="component" value="Unassembled WGS sequence"/>
</dbReference>
<comment type="caution">
    <text evidence="2">The sequence shown here is derived from an EMBL/GenBank/DDBJ whole genome shotgun (WGS) entry which is preliminary data.</text>
</comment>
<gene>
    <name evidence="2" type="ORF">F8M41_021976</name>
</gene>
<proteinExistence type="predicted"/>
<dbReference type="AlphaFoldDB" id="A0A8H4AFR4"/>
<protein>
    <submittedName>
        <fullName evidence="2">Uncharacterized protein</fullName>
    </submittedName>
</protein>